<dbReference type="Proteomes" id="UP000515811">
    <property type="component" value="Chromosome"/>
</dbReference>
<evidence type="ECO:0000313" key="2">
    <source>
        <dbReference type="EMBL" id="QNN58910.1"/>
    </source>
</evidence>
<keyword evidence="3" id="KW-1185">Reference proteome</keyword>
<proteinExistence type="predicted"/>
<keyword evidence="1" id="KW-0472">Membrane</keyword>
<keyword evidence="1" id="KW-0812">Transmembrane</keyword>
<accession>A0A7G9RTI5</accession>
<dbReference type="RefSeq" id="WP_187599681.1">
    <property type="nucleotide sequence ID" value="NZ_CP060714.1"/>
</dbReference>
<organism evidence="2 3">
    <name type="scientific">Diaphorobacter ruginosibacter</name>
    <dbReference type="NCBI Taxonomy" id="1715720"/>
    <lineage>
        <taxon>Bacteria</taxon>
        <taxon>Pseudomonadati</taxon>
        <taxon>Pseudomonadota</taxon>
        <taxon>Betaproteobacteria</taxon>
        <taxon>Burkholderiales</taxon>
        <taxon>Comamonadaceae</taxon>
        <taxon>Diaphorobacter</taxon>
    </lineage>
</organism>
<dbReference type="InterPro" id="IPR022064">
    <property type="entry name" value="DUF3619"/>
</dbReference>
<evidence type="ECO:0000313" key="3">
    <source>
        <dbReference type="Proteomes" id="UP000515811"/>
    </source>
</evidence>
<feature type="transmembrane region" description="Helical" evidence="1">
    <location>
        <begin position="88"/>
        <end position="110"/>
    </location>
</feature>
<protein>
    <submittedName>
        <fullName evidence="2">DUF3619 family protein</fullName>
    </submittedName>
</protein>
<dbReference type="AlphaFoldDB" id="A0A7G9RTI5"/>
<gene>
    <name evidence="2" type="ORF">H9K76_08955</name>
</gene>
<sequence length="153" mass="16400">MNSHTSENSTNTAADRFARRVVARLDQGTGELPYDITERLRASRMQALAKRKRPVVAVSRPVVAEPVILHSGHTASLGGGWGSEGGNWWRALVSAVPVAALLVGLFVVGVNQNEAGANEMAEVDAALLTDDLPPEAYTDPGFLQFLKTSQHKP</sequence>
<reference evidence="2 3" key="1">
    <citation type="submission" date="2020-08" db="EMBL/GenBank/DDBJ databases">
        <title>Genome sequence of Diaphorobacter ruginosibacter DSM 27467T.</title>
        <authorList>
            <person name="Hyun D.-W."/>
            <person name="Bae J.-W."/>
        </authorList>
    </citation>
    <scope>NUCLEOTIDE SEQUENCE [LARGE SCALE GENOMIC DNA]</scope>
    <source>
        <strain evidence="2 3">DSM 27467</strain>
    </source>
</reference>
<dbReference type="EMBL" id="CP060714">
    <property type="protein sequence ID" value="QNN58910.1"/>
    <property type="molecule type" value="Genomic_DNA"/>
</dbReference>
<keyword evidence="1" id="KW-1133">Transmembrane helix</keyword>
<name>A0A7G9RTI5_9BURK</name>
<dbReference type="KEGG" id="drg:H9K76_08955"/>
<dbReference type="Pfam" id="PF12279">
    <property type="entry name" value="DUF3619"/>
    <property type="match status" value="1"/>
</dbReference>
<evidence type="ECO:0000256" key="1">
    <source>
        <dbReference type="SAM" id="Phobius"/>
    </source>
</evidence>